<protein>
    <submittedName>
        <fullName evidence="2">Autotransporter outer membrane beta-barrel domain-containing protein</fullName>
    </submittedName>
</protein>
<dbReference type="EMBL" id="JACGBB010000064">
    <property type="protein sequence ID" value="MBZ7988195.1"/>
    <property type="molecule type" value="Genomic_DNA"/>
</dbReference>
<evidence type="ECO:0000259" key="1">
    <source>
        <dbReference type="PROSITE" id="PS51208"/>
    </source>
</evidence>
<dbReference type="SMART" id="SM00869">
    <property type="entry name" value="Autotransporter"/>
    <property type="match status" value="1"/>
</dbReference>
<dbReference type="InterPro" id="IPR006315">
    <property type="entry name" value="OM_autotransptr_brl_dom"/>
</dbReference>
<name>A0ABS7WTS9_9BACT</name>
<dbReference type="InterPro" id="IPR005546">
    <property type="entry name" value="Autotransporte_beta"/>
</dbReference>
<gene>
    <name evidence="2" type="ORF">AVCANL283_08855</name>
</gene>
<comment type="caution">
    <text evidence="2">The sequence shown here is derived from an EMBL/GenBank/DDBJ whole genome shotgun (WGS) entry which is preliminary data.</text>
</comment>
<dbReference type="Pfam" id="PF03797">
    <property type="entry name" value="Autotransporter"/>
    <property type="match status" value="1"/>
</dbReference>
<reference evidence="2 3" key="1">
    <citation type="submission" date="2020-07" db="EMBL/GenBank/DDBJ databases">
        <title>Transfer of Campylobacter canadensis to the novel genus Avispirillum gen. nov., that also includes two novel species recovered from migratory waterfowl: Avispirillum anseris sp. nov. and Avispirillum brantae sp. nov.</title>
        <authorList>
            <person name="Miller W.G."/>
            <person name="Chapman M.H."/>
            <person name="Yee E."/>
            <person name="Inglis G.D."/>
        </authorList>
    </citation>
    <scope>NUCLEOTIDE SEQUENCE [LARGE SCALE GENOMIC DNA]</scope>
    <source>
        <strain evidence="2 3">L283</strain>
    </source>
</reference>
<evidence type="ECO:0000313" key="2">
    <source>
        <dbReference type="EMBL" id="MBZ7988195.1"/>
    </source>
</evidence>
<dbReference type="Proteomes" id="UP000786183">
    <property type="component" value="Unassembled WGS sequence"/>
</dbReference>
<dbReference type="SUPFAM" id="SSF103515">
    <property type="entry name" value="Autotransporter"/>
    <property type="match status" value="1"/>
</dbReference>
<evidence type="ECO:0000313" key="3">
    <source>
        <dbReference type="Proteomes" id="UP000786183"/>
    </source>
</evidence>
<sequence>KDEIATILDKIKNETKEGLAKKEEIKNSLGEFYNDNSKAATELITLVASSSNLSEEDKAQAKNLANKIATESLQAKIDDISKNATSSINVQLNNMNKRLGEVRAMGAQTGVWLRTYGGRYSGNNNHFNYYSTQIGIDKKSDLSNAELLSGALIGFDKINSLTDTKAYSIGAYFSYINNDGYFADTVLKYLNTSYSQKEHSFKKQNSFLLSMEAGYRFDIFTSSYIEPSLEFITGYVGKYEDKYKGTIISVNKYVPFVVKPQVYYGLNLDSFIFRAGLGAVVNLHNNKANLHIGDLIAGISANSSIKLSKNNHGFASIQTAYSFNENLRLNLGLERSFGTSFKQDYELNATLRYTF</sequence>
<proteinExistence type="predicted"/>
<accession>A0ABS7WTS9</accession>
<feature type="non-terminal residue" evidence="2">
    <location>
        <position position="1"/>
    </location>
</feature>
<dbReference type="PROSITE" id="PS51208">
    <property type="entry name" value="AUTOTRANSPORTER"/>
    <property type="match status" value="1"/>
</dbReference>
<keyword evidence="3" id="KW-1185">Reference proteome</keyword>
<dbReference type="NCBIfam" id="TIGR01414">
    <property type="entry name" value="autotrans_barl"/>
    <property type="match status" value="1"/>
</dbReference>
<feature type="domain" description="Autotransporter" evidence="1">
    <location>
        <begin position="104"/>
        <end position="355"/>
    </location>
</feature>
<dbReference type="Gene3D" id="2.40.128.130">
    <property type="entry name" value="Autotransporter beta-domain"/>
    <property type="match status" value="1"/>
</dbReference>
<organism evidence="2 3">
    <name type="scientific">Campylobacter canadensis</name>
    <dbReference type="NCBI Taxonomy" id="449520"/>
    <lineage>
        <taxon>Bacteria</taxon>
        <taxon>Pseudomonadati</taxon>
        <taxon>Campylobacterota</taxon>
        <taxon>Epsilonproteobacteria</taxon>
        <taxon>Campylobacterales</taxon>
        <taxon>Campylobacteraceae</taxon>
        <taxon>Campylobacter</taxon>
    </lineage>
</organism>
<dbReference type="RefSeq" id="WP_224325615.1">
    <property type="nucleotide sequence ID" value="NZ_JACGBB010000064.1"/>
</dbReference>
<dbReference type="InterPro" id="IPR036709">
    <property type="entry name" value="Autotransporte_beta_dom_sf"/>
</dbReference>